<dbReference type="AlphaFoldDB" id="A0A2Z4YKF5"/>
<evidence type="ECO:0000313" key="1">
    <source>
        <dbReference type="EMBL" id="AXA41771.1"/>
    </source>
</evidence>
<evidence type="ECO:0000313" key="2">
    <source>
        <dbReference type="Proteomes" id="UP000251166"/>
    </source>
</evidence>
<reference evidence="1 2" key="1">
    <citation type="submission" date="2018-07" db="EMBL/GenBank/DDBJ databases">
        <title>Rhizobium leguminosarum strain:ATCC 14479 Genome sequencing and assembly.</title>
        <authorList>
            <person name="Chakraborty R."/>
        </authorList>
    </citation>
    <scope>NUCLEOTIDE SEQUENCE [LARGE SCALE GENOMIC DNA]</scope>
    <source>
        <strain evidence="1 2">ATCC 14479</strain>
    </source>
</reference>
<protein>
    <submittedName>
        <fullName evidence="1">Uncharacterized protein</fullName>
    </submittedName>
</protein>
<name>A0A2Z4YKF5_RHILE</name>
<dbReference type="Proteomes" id="UP000251166">
    <property type="component" value="Chromosome"/>
</dbReference>
<organism evidence="1 2">
    <name type="scientific">Rhizobium leguminosarum</name>
    <dbReference type="NCBI Taxonomy" id="384"/>
    <lineage>
        <taxon>Bacteria</taxon>
        <taxon>Pseudomonadati</taxon>
        <taxon>Pseudomonadota</taxon>
        <taxon>Alphaproteobacteria</taxon>
        <taxon>Hyphomicrobiales</taxon>
        <taxon>Rhizobiaceae</taxon>
        <taxon>Rhizobium/Agrobacterium group</taxon>
        <taxon>Rhizobium</taxon>
    </lineage>
</organism>
<proteinExistence type="predicted"/>
<accession>A0A2Z4YKF5</accession>
<gene>
    <name evidence="1" type="ORF">DLJ82_4208</name>
</gene>
<dbReference type="EMBL" id="CP030760">
    <property type="protein sequence ID" value="AXA41771.1"/>
    <property type="molecule type" value="Genomic_DNA"/>
</dbReference>
<sequence>MRERPICEAVEDDAWPASDVMWPPEKEMEVSEAHASLVKAVAGSCGVRYFTASRSRPVRSVA</sequence>